<comment type="subcellular location">
    <subcellularLocation>
        <location evidence="7">Cell membrane</location>
        <topology evidence="7">Peripheral membrane protein</topology>
    </subcellularLocation>
    <subcellularLocation>
        <location evidence="1">Membrane</location>
    </subcellularLocation>
</comment>
<comment type="similarity">
    <text evidence="7">Belongs to the ATPase delta chain family.</text>
</comment>
<keyword evidence="7" id="KW-1003">Cell membrane</keyword>
<dbReference type="PANTHER" id="PTHR11910">
    <property type="entry name" value="ATP SYNTHASE DELTA CHAIN"/>
    <property type="match status" value="1"/>
</dbReference>
<dbReference type="Proteomes" id="UP000177126">
    <property type="component" value="Unassembled WGS sequence"/>
</dbReference>
<dbReference type="HAMAP" id="MF_01416">
    <property type="entry name" value="ATP_synth_delta_bact"/>
    <property type="match status" value="1"/>
</dbReference>
<dbReference type="NCBIfam" id="TIGR01145">
    <property type="entry name" value="ATP_synt_delta"/>
    <property type="match status" value="1"/>
</dbReference>
<evidence type="ECO:0000313" key="9">
    <source>
        <dbReference type="Proteomes" id="UP000177126"/>
    </source>
</evidence>
<keyword evidence="7" id="KW-0139">CF(1)</keyword>
<organism evidence="8 9">
    <name type="scientific">Candidatus Portnoybacteria bacterium RIFCSPLOWO2_02_FULL_39_11</name>
    <dbReference type="NCBI Taxonomy" id="1802001"/>
    <lineage>
        <taxon>Bacteria</taxon>
        <taxon>Candidatus Portnoyibacteriota</taxon>
    </lineage>
</organism>
<sequence>MKIKPKQYAIALLEELEGKKTTQITAAIDNFVRLLADKNDLGLADKIIVEFNKIWNGTEGIVEGEIILAREASKKTLDELDSYIKKITSAKKVSLVEKIDAGILGGAIVKYGDKVMNMSLRNRLNELKIQLIK</sequence>
<dbReference type="GO" id="GO:0046933">
    <property type="term" value="F:proton-transporting ATP synthase activity, rotational mechanism"/>
    <property type="evidence" value="ECO:0007669"/>
    <property type="project" value="UniProtKB-UniRule"/>
</dbReference>
<evidence type="ECO:0000256" key="7">
    <source>
        <dbReference type="HAMAP-Rule" id="MF_01416"/>
    </source>
</evidence>
<dbReference type="GO" id="GO:0005886">
    <property type="term" value="C:plasma membrane"/>
    <property type="evidence" value="ECO:0007669"/>
    <property type="project" value="UniProtKB-SubCell"/>
</dbReference>
<keyword evidence="4 7" id="KW-0406">Ion transport</keyword>
<gene>
    <name evidence="7" type="primary">atpH</name>
    <name evidence="8" type="ORF">A3B04_03575</name>
</gene>
<keyword evidence="3 7" id="KW-0375">Hydrogen ion transport</keyword>
<name>A0A1G2FR28_9BACT</name>
<comment type="caution">
    <text evidence="8">The sequence shown here is derived from an EMBL/GenBank/DDBJ whole genome shotgun (WGS) entry which is preliminary data.</text>
</comment>
<dbReference type="Pfam" id="PF00213">
    <property type="entry name" value="OSCP"/>
    <property type="match status" value="1"/>
</dbReference>
<evidence type="ECO:0000256" key="2">
    <source>
        <dbReference type="ARBA" id="ARBA00022448"/>
    </source>
</evidence>
<keyword evidence="5 7" id="KW-0472">Membrane</keyword>
<dbReference type="EMBL" id="MHNF01000042">
    <property type="protein sequence ID" value="OGZ40058.1"/>
    <property type="molecule type" value="Genomic_DNA"/>
</dbReference>
<proteinExistence type="inferred from homology"/>
<protein>
    <recommendedName>
        <fullName evidence="7">ATP synthase subunit delta</fullName>
    </recommendedName>
    <alternativeName>
        <fullName evidence="7">ATP synthase F(1) sector subunit delta</fullName>
    </alternativeName>
    <alternativeName>
        <fullName evidence="7">F-type ATPase subunit delta</fullName>
        <shortName evidence="7">F-ATPase subunit delta</shortName>
    </alternativeName>
</protein>
<dbReference type="AlphaFoldDB" id="A0A1G2FR28"/>
<evidence type="ECO:0000256" key="4">
    <source>
        <dbReference type="ARBA" id="ARBA00023065"/>
    </source>
</evidence>
<evidence type="ECO:0000256" key="1">
    <source>
        <dbReference type="ARBA" id="ARBA00004370"/>
    </source>
</evidence>
<comment type="function">
    <text evidence="7">F(1)F(0) ATP synthase produces ATP from ADP in the presence of a proton or sodium gradient. F-type ATPases consist of two structural domains, F(1) containing the extramembraneous catalytic core and F(0) containing the membrane proton channel, linked together by a central stalk and a peripheral stalk. During catalysis, ATP synthesis in the catalytic domain of F(1) is coupled via a rotary mechanism of the central stalk subunits to proton translocation.</text>
</comment>
<evidence type="ECO:0000256" key="6">
    <source>
        <dbReference type="ARBA" id="ARBA00023310"/>
    </source>
</evidence>
<comment type="function">
    <text evidence="7">This protein is part of the stalk that links CF(0) to CF(1). It either transmits conformational changes from CF(0) to CF(1) or is implicated in proton conduction.</text>
</comment>
<keyword evidence="6 7" id="KW-0066">ATP synthesis</keyword>
<dbReference type="GO" id="GO:0045259">
    <property type="term" value="C:proton-transporting ATP synthase complex"/>
    <property type="evidence" value="ECO:0007669"/>
    <property type="project" value="UniProtKB-KW"/>
</dbReference>
<evidence type="ECO:0000256" key="5">
    <source>
        <dbReference type="ARBA" id="ARBA00023136"/>
    </source>
</evidence>
<keyword evidence="2 7" id="KW-0813">Transport</keyword>
<dbReference type="InterPro" id="IPR000711">
    <property type="entry name" value="ATPase_OSCP/dsu"/>
</dbReference>
<evidence type="ECO:0000313" key="8">
    <source>
        <dbReference type="EMBL" id="OGZ40058.1"/>
    </source>
</evidence>
<reference evidence="8 9" key="1">
    <citation type="journal article" date="2016" name="Nat. Commun.">
        <title>Thousands of microbial genomes shed light on interconnected biogeochemical processes in an aquifer system.</title>
        <authorList>
            <person name="Anantharaman K."/>
            <person name="Brown C.T."/>
            <person name="Hug L.A."/>
            <person name="Sharon I."/>
            <person name="Castelle C.J."/>
            <person name="Probst A.J."/>
            <person name="Thomas B.C."/>
            <person name="Singh A."/>
            <person name="Wilkins M.J."/>
            <person name="Karaoz U."/>
            <person name="Brodie E.L."/>
            <person name="Williams K.H."/>
            <person name="Hubbard S.S."/>
            <person name="Banfield J.F."/>
        </authorList>
    </citation>
    <scope>NUCLEOTIDE SEQUENCE [LARGE SCALE GENOMIC DNA]</scope>
</reference>
<evidence type="ECO:0000256" key="3">
    <source>
        <dbReference type="ARBA" id="ARBA00022781"/>
    </source>
</evidence>
<accession>A0A1G2FR28</accession>